<name>A0A4P6F0C8_9MICO</name>
<dbReference type="Pfam" id="PF00535">
    <property type="entry name" value="Glycos_transf_2"/>
    <property type="match status" value="2"/>
</dbReference>
<dbReference type="EMBL" id="CP035493">
    <property type="protein sequence ID" value="QAY68912.1"/>
    <property type="molecule type" value="Genomic_DNA"/>
</dbReference>
<accession>A0A4P6F0C8</accession>
<dbReference type="Proteomes" id="UP000292118">
    <property type="component" value="Chromosome"/>
</dbReference>
<proteinExistence type="predicted"/>
<evidence type="ECO:0000313" key="2">
    <source>
        <dbReference type="EMBL" id="QAY68912.1"/>
    </source>
</evidence>
<gene>
    <name evidence="2" type="ORF">ET471_01685</name>
</gene>
<dbReference type="PANTHER" id="PTHR43179:SF7">
    <property type="entry name" value="RHAMNOSYLTRANSFERASE WBBL"/>
    <property type="match status" value="1"/>
</dbReference>
<dbReference type="RefSeq" id="WP_129186313.1">
    <property type="nucleotide sequence ID" value="NZ_CP035493.1"/>
</dbReference>
<dbReference type="InterPro" id="IPR029044">
    <property type="entry name" value="Nucleotide-diphossugar_trans"/>
</dbReference>
<sequence>MTGTAPLFSIVTPVFDPPVQALTEMIDSVLAQTFLDWELVAVDDASTNPEVRMILRAAAARDERIIVVERESNGHIVAASNDAVARARGEFIALVDHDDQLAPTALERMRAAIHERPRADYLYSDEDKIGTDGRHYDHFRKPEWSPVLLRGQMYTGHLQVLRTSLVRDLGAFRPGFEGSQDHDLALRVTERAREIVHVPEVLYHWRVVPGSAAGDVDAKPYAWVAGRKAVDEHLQRLGVSAHAEYGDWASCYKVLYDPLPADLLVSIIIPTRGGTGYVWGSERVFVVEAVRSLVEFGGHENIEIVVVYDTPTPSDVLDELRRVAGDRLVLLEFTEPFNYSKKCNDGFVASHGEVIVMMNDDVELLEPGLIPRLVAPLSERGIGVTGARLLYADGTIQHAGLGVWTRYFCHPLRFTPGDEPGPNAVLKVSRETSAVTGACLALTRATYQAVGGFTERLPANFNDVDFSLKVRQLGLSAVWVHDATAYHFESQTRVVEVFDYEVDFMTDRWALPQSLDLYMPGILPG</sequence>
<dbReference type="SUPFAM" id="SSF53448">
    <property type="entry name" value="Nucleotide-diphospho-sugar transferases"/>
    <property type="match status" value="2"/>
</dbReference>
<dbReference type="InterPro" id="IPR001173">
    <property type="entry name" value="Glyco_trans_2-like"/>
</dbReference>
<feature type="domain" description="Glycosyltransferase 2-like" evidence="1">
    <location>
        <begin position="9"/>
        <end position="139"/>
    </location>
</feature>
<dbReference type="GO" id="GO:0016757">
    <property type="term" value="F:glycosyltransferase activity"/>
    <property type="evidence" value="ECO:0007669"/>
    <property type="project" value="UniProtKB-KW"/>
</dbReference>
<dbReference type="PANTHER" id="PTHR43179">
    <property type="entry name" value="RHAMNOSYLTRANSFERASE WBBL"/>
    <property type="match status" value="1"/>
</dbReference>
<protein>
    <submittedName>
        <fullName evidence="2">Glycosyltransferase</fullName>
    </submittedName>
</protein>
<evidence type="ECO:0000259" key="1">
    <source>
        <dbReference type="Pfam" id="PF00535"/>
    </source>
</evidence>
<dbReference type="KEGG" id="xya:ET471_01685"/>
<dbReference type="CDD" id="cd04184">
    <property type="entry name" value="GT2_RfbC_Mx_like"/>
    <property type="match status" value="1"/>
</dbReference>
<dbReference type="Gene3D" id="3.90.550.10">
    <property type="entry name" value="Spore Coat Polysaccharide Biosynthesis Protein SpsA, Chain A"/>
    <property type="match status" value="2"/>
</dbReference>
<organism evidence="2 3">
    <name type="scientific">Xylanimonas protaetiae</name>
    <dbReference type="NCBI Taxonomy" id="2509457"/>
    <lineage>
        <taxon>Bacteria</taxon>
        <taxon>Bacillati</taxon>
        <taxon>Actinomycetota</taxon>
        <taxon>Actinomycetes</taxon>
        <taxon>Micrococcales</taxon>
        <taxon>Promicromonosporaceae</taxon>
        <taxon>Xylanimonas</taxon>
    </lineage>
</organism>
<reference evidence="2 3" key="1">
    <citation type="submission" date="2019-01" db="EMBL/GenBank/DDBJ databases">
        <title>Genome sequencing of strain FW10M-9.</title>
        <authorList>
            <person name="Heo J."/>
            <person name="Kim S.-J."/>
            <person name="Kim J.-S."/>
            <person name="Hong S.-B."/>
            <person name="Kwon S.-W."/>
        </authorList>
    </citation>
    <scope>NUCLEOTIDE SEQUENCE [LARGE SCALE GENOMIC DNA]</scope>
    <source>
        <strain evidence="2 3">FW10M-9</strain>
    </source>
</reference>
<keyword evidence="2" id="KW-0808">Transferase</keyword>
<keyword evidence="3" id="KW-1185">Reference proteome</keyword>
<dbReference type="OrthoDB" id="7615426at2"/>
<evidence type="ECO:0000313" key="3">
    <source>
        <dbReference type="Proteomes" id="UP000292118"/>
    </source>
</evidence>
<feature type="domain" description="Glycosyltransferase 2-like" evidence="1">
    <location>
        <begin position="268"/>
        <end position="394"/>
    </location>
</feature>
<dbReference type="AlphaFoldDB" id="A0A4P6F0C8"/>